<dbReference type="PROSITE" id="PS50920">
    <property type="entry name" value="SOLCAR"/>
    <property type="match status" value="3"/>
</dbReference>
<dbReference type="SUPFAM" id="SSF103506">
    <property type="entry name" value="Mitochondrial carrier"/>
    <property type="match status" value="1"/>
</dbReference>
<evidence type="ECO:0000256" key="7">
    <source>
        <dbReference type="ARBA" id="ARBA00023128"/>
    </source>
</evidence>
<dbReference type="Pfam" id="PF00153">
    <property type="entry name" value="Mito_carr"/>
    <property type="match status" value="3"/>
</dbReference>
<evidence type="ECO:0008006" key="13">
    <source>
        <dbReference type="Google" id="ProtNLM"/>
    </source>
</evidence>
<dbReference type="PANTHER" id="PTHR45624">
    <property type="entry name" value="MITOCHONDRIAL BASIC AMINO ACIDS TRANSPORTER-RELATED"/>
    <property type="match status" value="1"/>
</dbReference>
<keyword evidence="12" id="KW-1185">Reference proteome</keyword>
<feature type="repeat" description="Solcar" evidence="9">
    <location>
        <begin position="10"/>
        <end position="98"/>
    </location>
</feature>
<dbReference type="Gene3D" id="1.50.40.10">
    <property type="entry name" value="Mitochondrial carrier domain"/>
    <property type="match status" value="2"/>
</dbReference>
<keyword evidence="3 10" id="KW-0813">Transport</keyword>
<organism evidence="11 12">
    <name type="scientific">Batrachochytrium salamandrivorans</name>
    <dbReference type="NCBI Taxonomy" id="1357716"/>
    <lineage>
        <taxon>Eukaryota</taxon>
        <taxon>Fungi</taxon>
        <taxon>Fungi incertae sedis</taxon>
        <taxon>Chytridiomycota</taxon>
        <taxon>Chytridiomycota incertae sedis</taxon>
        <taxon>Chytridiomycetes</taxon>
        <taxon>Rhizophydiales</taxon>
        <taxon>Rhizophydiales incertae sedis</taxon>
        <taxon>Batrachochytrium</taxon>
    </lineage>
</organism>
<evidence type="ECO:0000256" key="5">
    <source>
        <dbReference type="ARBA" id="ARBA00022737"/>
    </source>
</evidence>
<keyword evidence="6" id="KW-1133">Transmembrane helix</keyword>
<comment type="caution">
    <text evidence="11">The sequence shown here is derived from an EMBL/GenBank/DDBJ whole genome shotgun (WGS) entry which is preliminary data.</text>
</comment>
<accession>A0ABQ8FCA3</accession>
<evidence type="ECO:0000256" key="8">
    <source>
        <dbReference type="ARBA" id="ARBA00023136"/>
    </source>
</evidence>
<keyword evidence="5" id="KW-0677">Repeat</keyword>
<proteinExistence type="inferred from homology"/>
<keyword evidence="4 9" id="KW-0812">Transmembrane</keyword>
<comment type="subcellular location">
    <subcellularLocation>
        <location evidence="1">Mitochondrion membrane</location>
        <topology evidence="1">Multi-pass membrane protein</topology>
    </subcellularLocation>
</comment>
<dbReference type="InterPro" id="IPR018108">
    <property type="entry name" value="MCP_transmembrane"/>
</dbReference>
<sequence>MSSEERKPSKSALKSFLSGACGGLTLVSVAHPFDLIKVRMQTSRAGTNHLSTFQAAKGIVAADGILGLYRGVIPVLMGTPTNTPVLAYFVCQQIVHDMSGGGNRYNNADNSKRVFNPDTDSGSVVDLLSLNQIGIAGALAAIPTSFILGPAEQLKIRLQVQETSMRSAAVKTQGVADVMRGIVREGGVRAVFRGTGFTILRDIPGSYFYFLTYEGLKRKFKTEGSDYVHPATIMLSGGTAGMINWTIAIPIDTIKSRLQSAAVHEASVKKVVLKLFAESGPAGLFRGLGPTLLRAFPASAAFFLGVETSSRFMDRYF</sequence>
<dbReference type="EMBL" id="JAFCIX010000336">
    <property type="protein sequence ID" value="KAH6594293.1"/>
    <property type="molecule type" value="Genomic_DNA"/>
</dbReference>
<evidence type="ECO:0000256" key="1">
    <source>
        <dbReference type="ARBA" id="ARBA00004225"/>
    </source>
</evidence>
<reference evidence="11 12" key="1">
    <citation type="submission" date="2021-02" db="EMBL/GenBank/DDBJ databases">
        <title>Variation within the Batrachochytrium salamandrivorans European outbreak.</title>
        <authorList>
            <person name="Kelly M."/>
            <person name="Pasmans F."/>
            <person name="Shea T.P."/>
            <person name="Munoz J.F."/>
            <person name="Carranza S."/>
            <person name="Cuomo C.A."/>
            <person name="Martel A."/>
        </authorList>
    </citation>
    <scope>NUCLEOTIDE SEQUENCE [LARGE SCALE GENOMIC DNA]</scope>
    <source>
        <strain evidence="11 12">AMFP18/2</strain>
    </source>
</reference>
<evidence type="ECO:0000256" key="9">
    <source>
        <dbReference type="PROSITE-ProRule" id="PRU00282"/>
    </source>
</evidence>
<feature type="repeat" description="Solcar" evidence="9">
    <location>
        <begin position="128"/>
        <end position="219"/>
    </location>
</feature>
<comment type="similarity">
    <text evidence="2 10">Belongs to the mitochondrial carrier (TC 2.A.29) family.</text>
</comment>
<evidence type="ECO:0000313" key="11">
    <source>
        <dbReference type="EMBL" id="KAH6594293.1"/>
    </source>
</evidence>
<evidence type="ECO:0000256" key="10">
    <source>
        <dbReference type="RuleBase" id="RU000488"/>
    </source>
</evidence>
<dbReference type="InterPro" id="IPR023395">
    <property type="entry name" value="MCP_dom_sf"/>
</dbReference>
<keyword evidence="8 9" id="KW-0472">Membrane</keyword>
<evidence type="ECO:0000256" key="3">
    <source>
        <dbReference type="ARBA" id="ARBA00022448"/>
    </source>
</evidence>
<keyword evidence="7" id="KW-0496">Mitochondrion</keyword>
<evidence type="ECO:0000313" key="12">
    <source>
        <dbReference type="Proteomes" id="UP001648503"/>
    </source>
</evidence>
<evidence type="ECO:0000256" key="2">
    <source>
        <dbReference type="ARBA" id="ARBA00006375"/>
    </source>
</evidence>
<dbReference type="Proteomes" id="UP001648503">
    <property type="component" value="Unassembled WGS sequence"/>
</dbReference>
<name>A0ABQ8FCA3_9FUNG</name>
<dbReference type="PANTHER" id="PTHR45624:SF4">
    <property type="entry name" value="CONGESTED-LIKE TRACHEA PROTEIN-RELATED"/>
    <property type="match status" value="1"/>
</dbReference>
<gene>
    <name evidence="11" type="ORF">BASA50_006764</name>
</gene>
<protein>
    <recommendedName>
        <fullName evidence="13">Mitochondrial carrier</fullName>
    </recommendedName>
</protein>
<feature type="repeat" description="Solcar" evidence="9">
    <location>
        <begin position="228"/>
        <end position="312"/>
    </location>
</feature>
<evidence type="ECO:0000256" key="4">
    <source>
        <dbReference type="ARBA" id="ARBA00022692"/>
    </source>
</evidence>
<evidence type="ECO:0000256" key="6">
    <source>
        <dbReference type="ARBA" id="ARBA00022989"/>
    </source>
</evidence>
<dbReference type="InterPro" id="IPR050567">
    <property type="entry name" value="Mitochondrial_Carrier"/>
</dbReference>